<gene>
    <name evidence="2" type="ORF">AB675_3338</name>
</gene>
<dbReference type="PANTHER" id="PTHR28047:SF5">
    <property type="entry name" value="PROTEIN DCG1"/>
    <property type="match status" value="1"/>
</dbReference>
<dbReference type="AlphaFoldDB" id="A0A0N1H3H1"/>
<dbReference type="Pfam" id="PF01177">
    <property type="entry name" value="Asp_Glu_race"/>
    <property type="match status" value="1"/>
</dbReference>
<dbReference type="Gene3D" id="3.40.50.12500">
    <property type="match status" value="1"/>
</dbReference>
<organism evidence="2 3">
    <name type="scientific">Cyphellophora attinorum</name>
    <dbReference type="NCBI Taxonomy" id="1664694"/>
    <lineage>
        <taxon>Eukaryota</taxon>
        <taxon>Fungi</taxon>
        <taxon>Dikarya</taxon>
        <taxon>Ascomycota</taxon>
        <taxon>Pezizomycotina</taxon>
        <taxon>Eurotiomycetes</taxon>
        <taxon>Chaetothyriomycetidae</taxon>
        <taxon>Chaetothyriales</taxon>
        <taxon>Cyphellophoraceae</taxon>
        <taxon>Cyphellophora</taxon>
    </lineage>
</organism>
<name>A0A0N1H3H1_9EURO</name>
<comment type="similarity">
    <text evidence="1">Belongs to the HyuE racemase family.</text>
</comment>
<dbReference type="EMBL" id="LFJN01000014">
    <property type="protein sequence ID" value="KPI39564.1"/>
    <property type="molecule type" value="Genomic_DNA"/>
</dbReference>
<dbReference type="VEuPathDB" id="FungiDB:AB675_3338"/>
<proteinExistence type="inferred from homology"/>
<sequence>MTAALEPAVKSLHLPVHDAYFTCPAPGIPSINSPDDAAESAAKCFPHLQPLVPHYDAFLIACYSHHPLVAQLKHECSALSAAATGGTGGEGARKYVTGIFEASVLASLSLIDESQGFGIVSTGKVWEKALTDAVKGFLGQEKGKRYVGTETTGLNATELHDLPAEEVREKMKQATKRLLKQGNHNVGAICLGCAGMVGLEEAVRQACVEELGDQAGKKVYIVDGVKAGVAQLVGNTRTAF</sequence>
<dbReference type="PANTHER" id="PTHR28047">
    <property type="entry name" value="PROTEIN DCG1"/>
    <property type="match status" value="1"/>
</dbReference>
<dbReference type="OrthoDB" id="412018at2759"/>
<dbReference type="GeneID" id="28735260"/>
<reference evidence="2 3" key="1">
    <citation type="submission" date="2015-06" db="EMBL/GenBank/DDBJ databases">
        <title>Draft genome of the ant-associated black yeast Phialophora attae CBS 131958.</title>
        <authorList>
            <person name="Moreno L.F."/>
            <person name="Stielow B.J."/>
            <person name="de Hoog S."/>
            <person name="Vicente V.A."/>
            <person name="Weiss V.A."/>
            <person name="de Vries M."/>
            <person name="Cruz L.M."/>
            <person name="Souza E.M."/>
        </authorList>
    </citation>
    <scope>NUCLEOTIDE SEQUENCE [LARGE SCALE GENOMIC DNA]</scope>
    <source>
        <strain evidence="2 3">CBS 131958</strain>
    </source>
</reference>
<evidence type="ECO:0008006" key="4">
    <source>
        <dbReference type="Google" id="ProtNLM"/>
    </source>
</evidence>
<dbReference type="STRING" id="1664694.A0A0N1H3H1"/>
<dbReference type="InterPro" id="IPR052186">
    <property type="entry name" value="Hydantoin_racemase-like"/>
</dbReference>
<dbReference type="RefSeq" id="XP_017999527.1">
    <property type="nucleotide sequence ID" value="XM_018143380.1"/>
</dbReference>
<dbReference type="InterPro" id="IPR053714">
    <property type="entry name" value="Iso_Racemase_Enz_sf"/>
</dbReference>
<evidence type="ECO:0000313" key="2">
    <source>
        <dbReference type="EMBL" id="KPI39564.1"/>
    </source>
</evidence>
<accession>A0A0N1H3H1</accession>
<keyword evidence="3" id="KW-1185">Reference proteome</keyword>
<dbReference type="Proteomes" id="UP000038010">
    <property type="component" value="Unassembled WGS sequence"/>
</dbReference>
<comment type="caution">
    <text evidence="2">The sequence shown here is derived from an EMBL/GenBank/DDBJ whole genome shotgun (WGS) entry which is preliminary data.</text>
</comment>
<protein>
    <recommendedName>
        <fullName evidence="4">Hydantoin racemase</fullName>
    </recommendedName>
</protein>
<evidence type="ECO:0000313" key="3">
    <source>
        <dbReference type="Proteomes" id="UP000038010"/>
    </source>
</evidence>
<dbReference type="GO" id="GO:0047661">
    <property type="term" value="F:amino-acid racemase activity"/>
    <property type="evidence" value="ECO:0007669"/>
    <property type="project" value="InterPro"/>
</dbReference>
<dbReference type="InterPro" id="IPR015942">
    <property type="entry name" value="Asp/Glu/hydantoin_racemase"/>
</dbReference>
<evidence type="ECO:0000256" key="1">
    <source>
        <dbReference type="ARBA" id="ARBA00038414"/>
    </source>
</evidence>